<feature type="region of interest" description="Disordered" evidence="1">
    <location>
        <begin position="212"/>
        <end position="236"/>
    </location>
</feature>
<dbReference type="Proteomes" id="UP000824469">
    <property type="component" value="Unassembled WGS sequence"/>
</dbReference>
<feature type="region of interest" description="Disordered" evidence="1">
    <location>
        <begin position="29"/>
        <end position="54"/>
    </location>
</feature>
<feature type="compositionally biased region" description="Polar residues" evidence="1">
    <location>
        <begin position="227"/>
        <end position="236"/>
    </location>
</feature>
<feature type="non-terminal residue" evidence="2">
    <location>
        <position position="236"/>
    </location>
</feature>
<feature type="compositionally biased region" description="Basic and acidic residues" evidence="1">
    <location>
        <begin position="214"/>
        <end position="226"/>
    </location>
</feature>
<accession>A0AA38F8S7</accession>
<dbReference type="EMBL" id="JAHRHJ020001974">
    <property type="protein sequence ID" value="KAH9292945.1"/>
    <property type="molecule type" value="Genomic_DNA"/>
</dbReference>
<feature type="non-terminal residue" evidence="2">
    <location>
        <position position="1"/>
    </location>
</feature>
<keyword evidence="3" id="KW-1185">Reference proteome</keyword>
<organism evidence="2 3">
    <name type="scientific">Taxus chinensis</name>
    <name type="common">Chinese yew</name>
    <name type="synonym">Taxus wallichiana var. chinensis</name>
    <dbReference type="NCBI Taxonomy" id="29808"/>
    <lineage>
        <taxon>Eukaryota</taxon>
        <taxon>Viridiplantae</taxon>
        <taxon>Streptophyta</taxon>
        <taxon>Embryophyta</taxon>
        <taxon>Tracheophyta</taxon>
        <taxon>Spermatophyta</taxon>
        <taxon>Pinopsida</taxon>
        <taxon>Pinidae</taxon>
        <taxon>Conifers II</taxon>
        <taxon>Cupressales</taxon>
        <taxon>Taxaceae</taxon>
        <taxon>Taxus</taxon>
    </lineage>
</organism>
<reference evidence="2 3" key="1">
    <citation type="journal article" date="2021" name="Nat. Plants">
        <title>The Taxus genome provides insights into paclitaxel biosynthesis.</title>
        <authorList>
            <person name="Xiong X."/>
            <person name="Gou J."/>
            <person name="Liao Q."/>
            <person name="Li Y."/>
            <person name="Zhou Q."/>
            <person name="Bi G."/>
            <person name="Li C."/>
            <person name="Du R."/>
            <person name="Wang X."/>
            <person name="Sun T."/>
            <person name="Guo L."/>
            <person name="Liang H."/>
            <person name="Lu P."/>
            <person name="Wu Y."/>
            <person name="Zhang Z."/>
            <person name="Ro D.K."/>
            <person name="Shang Y."/>
            <person name="Huang S."/>
            <person name="Yan J."/>
        </authorList>
    </citation>
    <scope>NUCLEOTIDE SEQUENCE [LARGE SCALE GENOMIC DNA]</scope>
    <source>
        <strain evidence="2">Ta-2019</strain>
    </source>
</reference>
<protein>
    <submittedName>
        <fullName evidence="2">Uncharacterized protein</fullName>
    </submittedName>
</protein>
<evidence type="ECO:0000313" key="3">
    <source>
        <dbReference type="Proteomes" id="UP000824469"/>
    </source>
</evidence>
<feature type="compositionally biased region" description="Polar residues" evidence="1">
    <location>
        <begin position="38"/>
        <end position="52"/>
    </location>
</feature>
<evidence type="ECO:0000256" key="1">
    <source>
        <dbReference type="SAM" id="MobiDB-lite"/>
    </source>
</evidence>
<name>A0AA38F8S7_TAXCH</name>
<dbReference type="AlphaFoldDB" id="A0AA38F8S7"/>
<evidence type="ECO:0000313" key="2">
    <source>
        <dbReference type="EMBL" id="KAH9292945.1"/>
    </source>
</evidence>
<gene>
    <name evidence="2" type="ORF">KI387_041867</name>
</gene>
<proteinExistence type="predicted"/>
<sequence>RPPEEEVISGNTSFPVEASSIYELGMDGRSSHDMKLRQQYSENEDFSTSTAESSEKIMHLREQAMKIQAKIDIKNKEREEKKCDTYKCKGRSLSSGLLHRLRSSTGIHTSVDFRCKSQEEKRGKEVTMPAAFRQESISEGLHTHSCMKSSSPFRKYCRITTHFWNSGTHTSPSQFMGSLFKAKSLVKRLNQRSHSVDNAQIVHCFNPQQLTLKDGSEDNAEGRYCDKSQTTSAPAM</sequence>
<comment type="caution">
    <text evidence="2">The sequence shown here is derived from an EMBL/GenBank/DDBJ whole genome shotgun (WGS) entry which is preliminary data.</text>
</comment>